<feature type="region of interest" description="Disordered" evidence="1">
    <location>
        <begin position="102"/>
        <end position="143"/>
    </location>
</feature>
<dbReference type="GeneID" id="27311458"/>
<accession>A0A0D2B2U4</accession>
<dbReference type="InterPro" id="IPR020999">
    <property type="entry name" value="Chitin_synth_reg_RCR"/>
</dbReference>
<proteinExistence type="predicted"/>
<dbReference type="GO" id="GO:0016192">
    <property type="term" value="P:vesicle-mediated transport"/>
    <property type="evidence" value="ECO:0007669"/>
    <property type="project" value="TreeGrafter"/>
</dbReference>
<evidence type="ECO:0000256" key="2">
    <source>
        <dbReference type="SAM" id="Phobius"/>
    </source>
</evidence>
<feature type="transmembrane region" description="Helical" evidence="2">
    <location>
        <begin position="24"/>
        <end position="44"/>
    </location>
</feature>
<dbReference type="PANTHER" id="PTHR28187">
    <property type="entry name" value="PROTEIN RCR1-RELATED"/>
    <property type="match status" value="1"/>
</dbReference>
<evidence type="ECO:0000313" key="4">
    <source>
        <dbReference type="Proteomes" id="UP000053259"/>
    </source>
</evidence>
<dbReference type="HOGENOM" id="CLU_131051_1_0_1"/>
<keyword evidence="2" id="KW-0812">Transmembrane</keyword>
<evidence type="ECO:0000313" key="3">
    <source>
        <dbReference type="EMBL" id="KIW05614.1"/>
    </source>
</evidence>
<dbReference type="AlphaFoldDB" id="A0A0D2B2U4"/>
<protein>
    <submittedName>
        <fullName evidence="3">Uncharacterized protein</fullName>
    </submittedName>
</protein>
<dbReference type="PANTHER" id="PTHR28187:SF1">
    <property type="entry name" value="PROTEIN RCR1-RELATED"/>
    <property type="match status" value="1"/>
</dbReference>
<dbReference type="VEuPathDB" id="FungiDB:PV09_03485"/>
<organism evidence="3 4">
    <name type="scientific">Verruconis gallopava</name>
    <dbReference type="NCBI Taxonomy" id="253628"/>
    <lineage>
        <taxon>Eukaryota</taxon>
        <taxon>Fungi</taxon>
        <taxon>Dikarya</taxon>
        <taxon>Ascomycota</taxon>
        <taxon>Pezizomycotina</taxon>
        <taxon>Dothideomycetes</taxon>
        <taxon>Pleosporomycetidae</taxon>
        <taxon>Venturiales</taxon>
        <taxon>Sympoventuriaceae</taxon>
        <taxon>Verruconis</taxon>
    </lineage>
</organism>
<dbReference type="Proteomes" id="UP000053259">
    <property type="component" value="Unassembled WGS sequence"/>
</dbReference>
<dbReference type="EMBL" id="KN847537">
    <property type="protein sequence ID" value="KIW05614.1"/>
    <property type="molecule type" value="Genomic_DNA"/>
</dbReference>
<evidence type="ECO:0000256" key="1">
    <source>
        <dbReference type="SAM" id="MobiDB-lite"/>
    </source>
</evidence>
<keyword evidence="2" id="KW-1133">Transmembrane helix</keyword>
<name>A0A0D2B2U4_9PEZI</name>
<dbReference type="OrthoDB" id="3556830at2759"/>
<dbReference type="InParanoid" id="A0A0D2B2U4"/>
<sequence length="143" mass="16212">MAVLSKRYVCDVNGYCYYTSWDTWVRWVVLVVVIALFLLAFFLCSCSSARRRRRQGLRPYYGTGWSARPWYRQDPYYQNYPPAPPQYSANVPPGHQAYGGIYAPGNGGIELQQPPHSYAAGRSTDPDVYAPPEGPPPRKGLMK</sequence>
<reference evidence="3 4" key="1">
    <citation type="submission" date="2015-01" db="EMBL/GenBank/DDBJ databases">
        <title>The Genome Sequence of Ochroconis gallopava CBS43764.</title>
        <authorList>
            <consortium name="The Broad Institute Genomics Platform"/>
            <person name="Cuomo C."/>
            <person name="de Hoog S."/>
            <person name="Gorbushina A."/>
            <person name="Stielow B."/>
            <person name="Teixiera M."/>
            <person name="Abouelleil A."/>
            <person name="Chapman S.B."/>
            <person name="Priest M."/>
            <person name="Young S.K."/>
            <person name="Wortman J."/>
            <person name="Nusbaum C."/>
            <person name="Birren B."/>
        </authorList>
    </citation>
    <scope>NUCLEOTIDE SEQUENCE [LARGE SCALE GENOMIC DNA]</scope>
    <source>
        <strain evidence="3 4">CBS 43764</strain>
    </source>
</reference>
<feature type="compositionally biased region" description="Pro residues" evidence="1">
    <location>
        <begin position="132"/>
        <end position="143"/>
    </location>
</feature>
<dbReference type="Pfam" id="PF12273">
    <property type="entry name" value="RCR"/>
    <property type="match status" value="1"/>
</dbReference>
<dbReference type="RefSeq" id="XP_016215483.1">
    <property type="nucleotide sequence ID" value="XM_016356690.1"/>
</dbReference>
<gene>
    <name evidence="3" type="ORF">PV09_03485</name>
</gene>
<keyword evidence="2" id="KW-0472">Membrane</keyword>
<dbReference type="STRING" id="253628.A0A0D2B2U4"/>
<keyword evidence="4" id="KW-1185">Reference proteome</keyword>